<dbReference type="KEGG" id="gsh:117357311"/>
<dbReference type="Pfam" id="PF22191">
    <property type="entry name" value="IBR_1"/>
    <property type="match status" value="1"/>
</dbReference>
<evidence type="ECO:0000259" key="17">
    <source>
        <dbReference type="PROSITE" id="PS51284"/>
    </source>
</evidence>
<dbReference type="PANTHER" id="PTHR22771">
    <property type="entry name" value="CULLIN AND GALACTOSE-BINDING DOMAIN-CONTAINING"/>
    <property type="match status" value="1"/>
</dbReference>
<dbReference type="CTD" id="23113"/>
<name>A0A6P8Q0A9_GEOSA</name>
<dbReference type="PROSITE" id="PS51873">
    <property type="entry name" value="TRIAD"/>
    <property type="match status" value="1"/>
</dbReference>
<evidence type="ECO:0000256" key="8">
    <source>
        <dbReference type="ARBA" id="ARBA00022771"/>
    </source>
</evidence>
<keyword evidence="6" id="KW-0479">Metal-binding</keyword>
<accession>A0A6P8Q0A9</accession>
<evidence type="ECO:0000256" key="5">
    <source>
        <dbReference type="ARBA" id="ARBA00022679"/>
    </source>
</evidence>
<keyword evidence="8 12" id="KW-0863">Zinc-finger</keyword>
<keyword evidence="11" id="KW-0832">Ubl conjugation</keyword>
<dbReference type="InterPro" id="IPR014722">
    <property type="entry name" value="Rib_uL2_dom2"/>
</dbReference>
<dbReference type="GO" id="GO:0006511">
    <property type="term" value="P:ubiquitin-dependent protein catabolic process"/>
    <property type="evidence" value="ECO:0007669"/>
    <property type="project" value="InterPro"/>
</dbReference>
<dbReference type="SUPFAM" id="SSF49785">
    <property type="entry name" value="Galactose-binding domain-like"/>
    <property type="match status" value="1"/>
</dbReference>
<dbReference type="InterPro" id="IPR021097">
    <property type="entry name" value="CPH_domain"/>
</dbReference>
<dbReference type="InterPro" id="IPR019559">
    <property type="entry name" value="Cullin_neddylation_domain"/>
</dbReference>
<dbReference type="InterPro" id="IPR004939">
    <property type="entry name" value="APC_su10/DOC_dom"/>
</dbReference>
<evidence type="ECO:0000256" key="13">
    <source>
        <dbReference type="PROSITE-ProRule" id="PRU00330"/>
    </source>
</evidence>
<feature type="domain" description="RING-type" evidence="18">
    <location>
        <begin position="2087"/>
        <end position="2304"/>
    </location>
</feature>
<evidence type="ECO:0000256" key="10">
    <source>
        <dbReference type="ARBA" id="ARBA00022833"/>
    </source>
</evidence>
<dbReference type="Gene3D" id="1.10.10.10">
    <property type="entry name" value="Winged helix-like DNA-binding domain superfamily/Winged helix DNA-binding domain"/>
    <property type="match status" value="1"/>
</dbReference>
<dbReference type="UniPathway" id="UPA00143"/>
<evidence type="ECO:0000313" key="20">
    <source>
        <dbReference type="RefSeq" id="XP_033793572.1"/>
    </source>
</evidence>
<evidence type="ECO:0000256" key="11">
    <source>
        <dbReference type="ARBA" id="ARBA00022843"/>
    </source>
</evidence>
<dbReference type="InParanoid" id="A0A6P8Q0A9"/>
<dbReference type="Pfam" id="PF26557">
    <property type="entry name" value="Cullin_AB"/>
    <property type="match status" value="1"/>
</dbReference>
<comment type="similarity">
    <text evidence="13">Belongs to the cullin family.</text>
</comment>
<keyword evidence="19" id="KW-1185">Reference proteome</keyword>
<evidence type="ECO:0000259" key="15">
    <source>
        <dbReference type="PROSITE" id="PS50069"/>
    </source>
</evidence>
<dbReference type="InterPro" id="IPR016158">
    <property type="entry name" value="Cullin_homology"/>
</dbReference>
<feature type="region of interest" description="Disordered" evidence="14">
    <location>
        <begin position="2484"/>
        <end position="2555"/>
    </location>
</feature>
<evidence type="ECO:0000256" key="7">
    <source>
        <dbReference type="ARBA" id="ARBA00022737"/>
    </source>
</evidence>
<dbReference type="Gene3D" id="3.30.230.130">
    <property type="entry name" value="Cullin, Chain C, Domain 2"/>
    <property type="match status" value="1"/>
</dbReference>
<dbReference type="InterPro" id="IPR056405">
    <property type="entry name" value="ARM_CUL7_CUL9"/>
</dbReference>
<dbReference type="SUPFAM" id="SSF63748">
    <property type="entry name" value="Tudor/PWWP/MBT"/>
    <property type="match status" value="1"/>
</dbReference>
<evidence type="ECO:0000256" key="6">
    <source>
        <dbReference type="ARBA" id="ARBA00022723"/>
    </source>
</evidence>
<sequence length="2555" mass="289939">MAGERRNGNLVVHLGPQLQAYPEELIRQRCTHEGHSEYLIRWSICNLDENVGSNGTAASIENKAEHILMWMSAEEVYANCPTLLGKRKQEGQQVNEEATTSAFPPHMPLEQEALQDLKNDVRTLVQRATKQMTQRSAPESSILNTIHVLSAYASIGSLAGVFRETGALDLLMKMLCNEEKQIRRSAGKMLRALASHDAGSRAYVLLSLSQQDGIEQHMDFDSRYTLLELFAETTSSEEHCISFEGIHLPQIPGKMLFSLVKRYLCVTSLMDNLNSSNEQGARPQDSTATATHFSERSRIQLEFEFSMAMANLISELVRVMGWDHVQQIMFGDTHEDHIRPFRSIFQPKVPACPSIQVRSESCTPAAAPRKKQSKAFQSPSDFSSHDSYVEYVQENLKPEMTVRMLEDYDEISAGDEGVFRQSNSGHPPVQVFWQSTGRTYWVHWYMIQIIGFAEQSEEETQEKASNMPEHPKVSSVPQAWHCKPHGSLYTLPYLMDSLMKDSGTLSQSEWWELLFFIKKLEPQEQQEVSCLIQQNLEEQPSRKNKFGNFLFFQSGLSELNEESLIQLSIPVELAQKLLRFLDQHCQGFTLTDLHSSHIYARYMSKGGPEQDCLSGVMTASEYTGLVNSLSGAVASKKPKKELPGADVILLSPPTAEKTDMELFHELMKAEGLQLPEVAEETTKVFSGIKGTGNSLTKFVDLVRTSSSDVGLQLAGLGVIIRFLEAVQGYELRLIKTDSGLPARDKVVKMLVELLTSQMKEKMLVVMTLRAIYILMSRYNWRVLFATEGGVRAVLACMQEYSVSTLLQQAGLAVLKVLTRVGNVELHGSSRPYALNHSDTQMIQEIFASIGSASNKGSDNLLCTISAATAKMLSTPGCSSAVQNGLLILSMLINNHRTLAEQFVSCDIHSLLENCCDSSNSQHKMLALIVKNRLSEHKLPVDSEKTGTDVSDISFCFDLKDVDVLKLVSSLKETSLSKEIILALERCICEESALLDSESSNLMKDRDTFQMLLRNLEQLRMEKAVQMGILRILSKLLDNYQDDLLPWHESIEPCLSSLTAHINDRELVQAFVCFFHRLATSNKDCAVVMCRLGMKEGLTKALDKHSSHLLLVTELRDLLTDCEKYASLYKQMTTSILAGCIQMVLGQIEEHRRTHQSINIPFFEVFLRNLCQGSSMEVKEDKCWEKIEVSSNPHRANKLTDKNPKTYWESNGSTGSHYINFYMHRGVVIRQLFVLVASEDSSYMPARIVVVGGEKSIQIFLCTELVNVLASASRVLLLENLTRFWPIIQIKIKRCQQGGIDTRVRGIEILGPKPTFWPVFKEQLCRRTYLFYTTRAHAWCQEVSEDRMQLLQLFNKLNSALRHEQLFADHFLPDDEAAQALGRTCWDALISPVVQSITTPDANNPSPLCWLLSEYLENLQPSQCTKGRGIIFNSHVRRLSHLLVHVDTSRPDTKELKPPTKLNGKNEKEKVLISPIVKVQGNKLSSMTGITRCWQDVVQQQVKRFLESSWNSSDFVERYRNIYLSLKNAMEELFGQQTAFVLALRQGFSGGLLQLSFLTATHVSEQFARYIDQRIQDSWKENSNMETLRQLQHFLQSVLFLSGLELANTFEHFYRYYLGDRLLMQGNVWLESAVIDKIGLCFPNRFPQQMLKNLSESEELQQEFHLFQLQQLDKRLLDMEKKEMTEDQMDNQVMEDLSLGLQKESGVKVLVLSPGCWTISHHCYMDDPSKYFPGSLSSYLGKFAEFYTESQSICGLENTKPRRLQWTWLGHAEIVYGDVTLHVSTLQMFVLLNFNSQQEVSVETLLLSTGLSPVLLGHALKPLTTKGGILIQSEKDSICARGVLRLNEEWLTGVAAQQSRCWLLPNQTYLNVEEDEGNTLERKRNILCCLLIQIMKKEKEMHIDNLVFQVMDACQKWESGATRRFMSFCCNHTDVLSCIMHLINQGYVRRHEDSPHILEYLSKEPMTPHKGQAQIFFHTSARKNGADKNKASLFSVDSCGSGTDQAILEALLLPMGCTMSQDEVAVLMAQTVKQVEELLSVNLDTAQHLLIHCKWNMDLLIQRFTEDSEQLLIESGLKVLNPQPPPNPLTNCPVCVNQISQEDSPPTLCCLHYCCKSCWNEYLTTRIEQNLVLNFTCPIADCPAQPTADFIRTIISTKEVIEKYDMAVLRGYVECCSNLTWCTNPQGCDQILYKEGLGNAEACSKCSWLSCFSCSFPEAHYPASCSHMSQWMDDGGFYEGMTVEAQSKHLAKLISKRCPSCQAQIEKNEGCLHMTCTKCNHGFCWRCLKPWKPTHKDYYNCAAMVSKAARQEKRFYDYNERCTFHHLAREFAVNLKKRISSISAVPDMRSLTFVVDACVVLEQARKVLAYSCVYSYYNQDTEKMDVIEQQTESLELHTSALEILLDEALLHCQDLASCIRLLKAEHFSTGVELLRRIQERLVAILHHSTQDFRIGFQFRPDLDHRGLKLSNIPAKAPAFAYKELKCDGGSNSPDTDEGDEDKDGEEEEDEDYVPEWHEEYDDEDIDDDNFSYDDESENLDQDDFFFDDDDDGEAYE</sequence>
<keyword evidence="9" id="KW-0833">Ubl conjugation pathway</keyword>
<feature type="domain" description="RING-type" evidence="16">
    <location>
        <begin position="2091"/>
        <end position="2138"/>
    </location>
</feature>
<dbReference type="SUPFAM" id="SSF46785">
    <property type="entry name" value="Winged helix' DNA-binding domain"/>
    <property type="match status" value="1"/>
</dbReference>
<dbReference type="Gene3D" id="1.25.10.10">
    <property type="entry name" value="Leucine-rich Repeat Variant"/>
    <property type="match status" value="1"/>
</dbReference>
<dbReference type="GO" id="GO:0008270">
    <property type="term" value="F:zinc ion binding"/>
    <property type="evidence" value="ECO:0007669"/>
    <property type="project" value="UniProtKB-KW"/>
</dbReference>
<dbReference type="InterPro" id="IPR045093">
    <property type="entry name" value="Cullin"/>
</dbReference>
<evidence type="ECO:0000256" key="3">
    <source>
        <dbReference type="ARBA" id="ARBA00022490"/>
    </source>
</evidence>
<evidence type="ECO:0000256" key="1">
    <source>
        <dbReference type="ARBA" id="ARBA00004496"/>
    </source>
</evidence>
<dbReference type="RefSeq" id="XP_033793572.1">
    <property type="nucleotide sequence ID" value="XM_033937681.1"/>
</dbReference>
<dbReference type="SUPFAM" id="SSF57850">
    <property type="entry name" value="RING/U-box"/>
    <property type="match status" value="2"/>
</dbReference>
<dbReference type="InterPro" id="IPR047560">
    <property type="entry name" value="Rcat_RBR_CUL9"/>
</dbReference>
<dbReference type="Gene3D" id="1.20.120.1750">
    <property type="match status" value="1"/>
</dbReference>
<dbReference type="InterPro" id="IPR017907">
    <property type="entry name" value="Znf_RING_CS"/>
</dbReference>
<dbReference type="Gene3D" id="1.20.1310.10">
    <property type="entry name" value="Cullin Repeats"/>
    <property type="match status" value="1"/>
</dbReference>
<dbReference type="CDD" id="cd20347">
    <property type="entry name" value="BRcat_RBR_CUL9"/>
    <property type="match status" value="1"/>
</dbReference>
<keyword evidence="10" id="KW-0862">Zinc</keyword>
<dbReference type="Pfam" id="PF24742">
    <property type="entry name" value="ARM_CUL7_CUL9"/>
    <property type="match status" value="1"/>
</dbReference>
<dbReference type="Gene3D" id="2.60.120.260">
    <property type="entry name" value="Galactose-binding domain-like"/>
    <property type="match status" value="1"/>
</dbReference>
<evidence type="ECO:0000259" key="18">
    <source>
        <dbReference type="PROSITE" id="PS51873"/>
    </source>
</evidence>
<keyword evidence="7" id="KW-0677">Repeat</keyword>
<evidence type="ECO:0000256" key="14">
    <source>
        <dbReference type="SAM" id="MobiDB-lite"/>
    </source>
</evidence>
<keyword evidence="5" id="KW-0808">Transferase</keyword>
<dbReference type="InterPro" id="IPR036317">
    <property type="entry name" value="Cullin_homology_sf"/>
</dbReference>
<dbReference type="GO" id="GO:0005737">
    <property type="term" value="C:cytoplasm"/>
    <property type="evidence" value="ECO:0007669"/>
    <property type="project" value="UniProtKB-SubCell"/>
</dbReference>
<dbReference type="PROSITE" id="PS50069">
    <property type="entry name" value="CULLIN_2"/>
    <property type="match status" value="1"/>
</dbReference>
<dbReference type="InterPro" id="IPR036390">
    <property type="entry name" value="WH_DNA-bd_sf"/>
</dbReference>
<dbReference type="GO" id="GO:0016567">
    <property type="term" value="P:protein ubiquitination"/>
    <property type="evidence" value="ECO:0007669"/>
    <property type="project" value="UniProtKB-UniPathway"/>
</dbReference>
<feature type="domain" description="Cullin family profile" evidence="15">
    <location>
        <begin position="1561"/>
        <end position="1823"/>
    </location>
</feature>
<dbReference type="InterPro" id="IPR013083">
    <property type="entry name" value="Znf_RING/FYVE/PHD"/>
</dbReference>
<gene>
    <name evidence="20" type="primary">CUL9</name>
</gene>
<dbReference type="Pfam" id="PF11515">
    <property type="entry name" value="Cul7"/>
    <property type="match status" value="1"/>
</dbReference>
<dbReference type="PROSITE" id="PS51284">
    <property type="entry name" value="DOC"/>
    <property type="match status" value="1"/>
</dbReference>
<evidence type="ECO:0000256" key="2">
    <source>
        <dbReference type="ARBA" id="ARBA00004906"/>
    </source>
</evidence>
<dbReference type="SMART" id="SM00647">
    <property type="entry name" value="IBR"/>
    <property type="match status" value="2"/>
</dbReference>
<keyword evidence="4" id="KW-1017">Isopeptide bond</keyword>
<dbReference type="InterPro" id="IPR002867">
    <property type="entry name" value="IBR_dom"/>
</dbReference>
<evidence type="ECO:0000259" key="16">
    <source>
        <dbReference type="PROSITE" id="PS50089"/>
    </source>
</evidence>
<keyword evidence="3" id="KW-0963">Cytoplasm</keyword>
<feature type="domain" description="RING-type" evidence="16">
    <location>
        <begin position="2257"/>
        <end position="2300"/>
    </location>
</feature>
<dbReference type="GeneID" id="117357311"/>
<evidence type="ECO:0000256" key="12">
    <source>
        <dbReference type="PROSITE-ProRule" id="PRU00175"/>
    </source>
</evidence>
<organism evidence="19 20">
    <name type="scientific">Geotrypetes seraphini</name>
    <name type="common">Gaboon caecilian</name>
    <name type="synonym">Caecilia seraphini</name>
    <dbReference type="NCBI Taxonomy" id="260995"/>
    <lineage>
        <taxon>Eukaryota</taxon>
        <taxon>Metazoa</taxon>
        <taxon>Chordata</taxon>
        <taxon>Craniata</taxon>
        <taxon>Vertebrata</taxon>
        <taxon>Euteleostomi</taxon>
        <taxon>Amphibia</taxon>
        <taxon>Gymnophiona</taxon>
        <taxon>Geotrypetes</taxon>
    </lineage>
</organism>
<dbReference type="InterPro" id="IPR011989">
    <property type="entry name" value="ARM-like"/>
</dbReference>
<comment type="pathway">
    <text evidence="2">Protein modification; protein ubiquitination.</text>
</comment>
<dbReference type="InterPro" id="IPR016024">
    <property type="entry name" value="ARM-type_fold"/>
</dbReference>
<comment type="subcellular location">
    <subcellularLocation>
        <location evidence="1">Cytoplasm</location>
    </subcellularLocation>
</comment>
<dbReference type="InterPro" id="IPR047561">
    <property type="entry name" value="BRcat_RBR_CUL9"/>
</dbReference>
<dbReference type="SUPFAM" id="SSF75632">
    <property type="entry name" value="Cullin homology domain"/>
    <property type="match status" value="1"/>
</dbReference>
<dbReference type="PANTHER" id="PTHR22771:SF4">
    <property type="entry name" value="CULLIN 7-RELATED"/>
    <property type="match status" value="1"/>
</dbReference>
<dbReference type="Proteomes" id="UP000515159">
    <property type="component" value="Chromosome 3"/>
</dbReference>
<dbReference type="Pfam" id="PF03256">
    <property type="entry name" value="ANAPC10"/>
    <property type="match status" value="1"/>
</dbReference>
<dbReference type="PROSITE" id="PS50089">
    <property type="entry name" value="ZF_RING_2"/>
    <property type="match status" value="2"/>
</dbReference>
<dbReference type="InterPro" id="IPR001841">
    <property type="entry name" value="Znf_RING"/>
</dbReference>
<dbReference type="InterPro" id="IPR036388">
    <property type="entry name" value="WH-like_DNA-bd_sf"/>
</dbReference>
<dbReference type="Gene3D" id="3.30.40.10">
    <property type="entry name" value="Zinc/RING finger domain, C3HC4 (zinc finger)"/>
    <property type="match status" value="1"/>
</dbReference>
<evidence type="ECO:0000256" key="4">
    <source>
        <dbReference type="ARBA" id="ARBA00022499"/>
    </source>
</evidence>
<dbReference type="InterPro" id="IPR008979">
    <property type="entry name" value="Galactose-bd-like_sf"/>
</dbReference>
<dbReference type="FunCoup" id="A0A6P8Q0A9">
    <property type="interactions" value="388"/>
</dbReference>
<evidence type="ECO:0000256" key="9">
    <source>
        <dbReference type="ARBA" id="ARBA00022786"/>
    </source>
</evidence>
<dbReference type="Gene3D" id="2.30.30.30">
    <property type="match status" value="1"/>
</dbReference>
<dbReference type="SMART" id="SM00884">
    <property type="entry name" value="Cullin_Nedd8"/>
    <property type="match status" value="1"/>
</dbReference>
<protein>
    <submittedName>
        <fullName evidence="20">Cullin-9</fullName>
    </submittedName>
</protein>
<dbReference type="GO" id="GO:0031625">
    <property type="term" value="F:ubiquitin protein ligase binding"/>
    <property type="evidence" value="ECO:0007669"/>
    <property type="project" value="InterPro"/>
</dbReference>
<dbReference type="SUPFAM" id="SSF48371">
    <property type="entry name" value="ARM repeat"/>
    <property type="match status" value="1"/>
</dbReference>
<evidence type="ECO:0000313" key="19">
    <source>
        <dbReference type="Proteomes" id="UP000515159"/>
    </source>
</evidence>
<dbReference type="OrthoDB" id="1431934at2759"/>
<dbReference type="InterPro" id="IPR044066">
    <property type="entry name" value="TRIAD_supradom"/>
</dbReference>
<dbReference type="PROSITE" id="PS00518">
    <property type="entry name" value="ZF_RING_1"/>
    <property type="match status" value="1"/>
</dbReference>
<dbReference type="InterPro" id="IPR055486">
    <property type="entry name" value="CUL7/CUL9_N"/>
</dbReference>
<proteinExistence type="inferred from homology"/>
<dbReference type="InterPro" id="IPR047562">
    <property type="entry name" value="RING-HC_RBR_CUL9"/>
</dbReference>
<feature type="compositionally biased region" description="Acidic residues" evidence="14">
    <location>
        <begin position="2493"/>
        <end position="2555"/>
    </location>
</feature>
<dbReference type="InterPro" id="IPR059120">
    <property type="entry name" value="Cullin-like_AB"/>
</dbReference>
<dbReference type="CDD" id="cd16624">
    <property type="entry name" value="RING-HC_RBR_CUL9"/>
    <property type="match status" value="1"/>
</dbReference>
<dbReference type="Pfam" id="PF23168">
    <property type="entry name" value="CUL7_CUL9_N"/>
    <property type="match status" value="1"/>
</dbReference>
<reference evidence="20" key="1">
    <citation type="submission" date="2025-08" db="UniProtKB">
        <authorList>
            <consortium name="RefSeq"/>
        </authorList>
    </citation>
    <scope>IDENTIFICATION</scope>
</reference>
<feature type="domain" description="DOC" evidence="17">
    <location>
        <begin position="1156"/>
        <end position="1335"/>
    </location>
</feature>
<dbReference type="CDD" id="cd20359">
    <property type="entry name" value="Rcat_RBR_CUL9"/>
    <property type="match status" value="1"/>
</dbReference>
<dbReference type="GO" id="GO:0016740">
    <property type="term" value="F:transferase activity"/>
    <property type="evidence" value="ECO:0007669"/>
    <property type="project" value="UniProtKB-KW"/>
</dbReference>
<dbReference type="Pfam" id="PF01485">
    <property type="entry name" value="IBR"/>
    <property type="match status" value="1"/>
</dbReference>
<dbReference type="SMART" id="SM01337">
    <property type="entry name" value="APC10"/>
    <property type="match status" value="1"/>
</dbReference>